<dbReference type="PANTHER" id="PTHR43283">
    <property type="entry name" value="BETA-LACTAMASE-RELATED"/>
    <property type="match status" value="1"/>
</dbReference>
<comment type="caution">
    <text evidence="2">The sequence shown here is derived from an EMBL/GenBank/DDBJ whole genome shotgun (WGS) entry which is preliminary data.</text>
</comment>
<proteinExistence type="predicted"/>
<name>A0A9D1CPD0_9FIRM</name>
<protein>
    <submittedName>
        <fullName evidence="2">Beta-lactamase family protein</fullName>
    </submittedName>
</protein>
<evidence type="ECO:0000313" key="2">
    <source>
        <dbReference type="EMBL" id="HIQ70716.1"/>
    </source>
</evidence>
<dbReference type="InterPro" id="IPR001466">
    <property type="entry name" value="Beta-lactam-related"/>
</dbReference>
<dbReference type="SUPFAM" id="SSF56601">
    <property type="entry name" value="beta-lactamase/transpeptidase-like"/>
    <property type="match status" value="1"/>
</dbReference>
<dbReference type="EMBL" id="DVFJ01000002">
    <property type="protein sequence ID" value="HIQ70716.1"/>
    <property type="molecule type" value="Genomic_DNA"/>
</dbReference>
<reference evidence="2" key="2">
    <citation type="journal article" date="2021" name="PeerJ">
        <title>Extensive microbial diversity within the chicken gut microbiome revealed by metagenomics and culture.</title>
        <authorList>
            <person name="Gilroy R."/>
            <person name="Ravi A."/>
            <person name="Getino M."/>
            <person name="Pursley I."/>
            <person name="Horton D.L."/>
            <person name="Alikhan N.F."/>
            <person name="Baker D."/>
            <person name="Gharbi K."/>
            <person name="Hall N."/>
            <person name="Watson M."/>
            <person name="Adriaenssens E.M."/>
            <person name="Foster-Nyarko E."/>
            <person name="Jarju S."/>
            <person name="Secka A."/>
            <person name="Antonio M."/>
            <person name="Oren A."/>
            <person name="Chaudhuri R.R."/>
            <person name="La Ragione R."/>
            <person name="Hildebrand F."/>
            <person name="Pallen M.J."/>
        </authorList>
    </citation>
    <scope>NUCLEOTIDE SEQUENCE</scope>
    <source>
        <strain evidence="2">ChiSxjej2B14-6234</strain>
    </source>
</reference>
<dbReference type="PANTHER" id="PTHR43283:SF3">
    <property type="entry name" value="BETA-LACTAMASE FAMILY PROTEIN (AFU_ORTHOLOGUE AFUA_5G07500)"/>
    <property type="match status" value="1"/>
</dbReference>
<evidence type="ECO:0000313" key="3">
    <source>
        <dbReference type="Proteomes" id="UP000886887"/>
    </source>
</evidence>
<evidence type="ECO:0000259" key="1">
    <source>
        <dbReference type="Pfam" id="PF00144"/>
    </source>
</evidence>
<dbReference type="InterPro" id="IPR012338">
    <property type="entry name" value="Beta-lactam/transpept-like"/>
</dbReference>
<dbReference type="Gene3D" id="3.40.710.10">
    <property type="entry name" value="DD-peptidase/beta-lactamase superfamily"/>
    <property type="match status" value="1"/>
</dbReference>
<sequence length="404" mass="43720">MKNLSPESVARLRRRCARVPDAPDGLALTPQGRLTPQAHLDVQRRVESIFRRHRTVGGAMTLVVRGRLAGVFPYGLARVESAQPVTEDTCFRVASVSKLVFTFALLRLWEDGLVDLDADIGAYLGYDVRNPRFPDAPLTLRQLLTHTSSLVDSPLYGGPGARGEIPLRDLLTPPQGDASFGQSAPGAVFAYSNLGAGVAGSIMERVTGERFDDLMQRLVFGPLSIRASFAPQRIVPAQDLASGYRVRPLLPPRLAYDAPALVRQPLPPMDPERDFTWAPGRLVVQPAGMAQLLRLLLSDGQVDGVRVLRPETMALMRAPQDGLGSVQRAGRGLNVAFLDGLFGRRLVGHQGVAYGMNAECWGDPATGSGVTVQTSGTRLCSCEGFVQCGLEMTAFAMRLIDRLP</sequence>
<reference evidence="2" key="1">
    <citation type="submission" date="2020-10" db="EMBL/GenBank/DDBJ databases">
        <authorList>
            <person name="Gilroy R."/>
        </authorList>
    </citation>
    <scope>NUCLEOTIDE SEQUENCE</scope>
    <source>
        <strain evidence="2">ChiSxjej2B14-6234</strain>
    </source>
</reference>
<feature type="domain" description="Beta-lactamase-related" evidence="1">
    <location>
        <begin position="44"/>
        <end position="376"/>
    </location>
</feature>
<gene>
    <name evidence="2" type="ORF">IAB73_00645</name>
</gene>
<accession>A0A9D1CPD0</accession>
<dbReference type="InterPro" id="IPR050789">
    <property type="entry name" value="Diverse_Enzym_Activities"/>
</dbReference>
<dbReference type="Pfam" id="PF00144">
    <property type="entry name" value="Beta-lactamase"/>
    <property type="match status" value="1"/>
</dbReference>
<organism evidence="2 3">
    <name type="scientific">Candidatus Onthenecus intestinigallinarum</name>
    <dbReference type="NCBI Taxonomy" id="2840875"/>
    <lineage>
        <taxon>Bacteria</taxon>
        <taxon>Bacillati</taxon>
        <taxon>Bacillota</taxon>
        <taxon>Clostridia</taxon>
        <taxon>Eubacteriales</taxon>
        <taxon>Candidatus Onthenecus</taxon>
    </lineage>
</organism>
<dbReference type="Proteomes" id="UP000886887">
    <property type="component" value="Unassembled WGS sequence"/>
</dbReference>
<dbReference type="AlphaFoldDB" id="A0A9D1CPD0"/>